<proteinExistence type="inferred from homology"/>
<dbReference type="Pfam" id="PF00933">
    <property type="entry name" value="Glyco_hydro_3"/>
    <property type="match status" value="1"/>
</dbReference>
<comment type="catalytic activity">
    <reaction evidence="1 11">
        <text>Hydrolysis of terminal, non-reducing beta-D-glucosyl residues with release of beta-D-glucose.</text>
        <dbReference type="EC" id="3.2.1.21"/>
    </reaction>
</comment>
<dbReference type="PANTHER" id="PTHR42715">
    <property type="entry name" value="BETA-GLUCOSIDASE"/>
    <property type="match status" value="1"/>
</dbReference>
<dbReference type="SUPFAM" id="SSF51445">
    <property type="entry name" value="(Trans)glycosidases"/>
    <property type="match status" value="1"/>
</dbReference>
<comment type="caution">
    <text evidence="13">The sequence shown here is derived from an EMBL/GenBank/DDBJ whole genome shotgun (WGS) entry which is preliminary data.</text>
</comment>
<keyword evidence="8 11" id="KW-0119">Carbohydrate metabolism</keyword>
<evidence type="ECO:0000313" key="14">
    <source>
        <dbReference type="Proteomes" id="UP001610563"/>
    </source>
</evidence>
<comment type="similarity">
    <text evidence="3 11">Belongs to the glycosyl hydrolase 3 family.</text>
</comment>
<dbReference type="Pfam" id="PF14310">
    <property type="entry name" value="Fn3-like"/>
    <property type="match status" value="1"/>
</dbReference>
<keyword evidence="7" id="KW-0325">Glycoprotein</keyword>
<evidence type="ECO:0000256" key="6">
    <source>
        <dbReference type="ARBA" id="ARBA00023001"/>
    </source>
</evidence>
<dbReference type="Gene3D" id="3.20.20.300">
    <property type="entry name" value="Glycoside hydrolase, family 3, N-terminal domain"/>
    <property type="match status" value="1"/>
</dbReference>
<evidence type="ECO:0000313" key="13">
    <source>
        <dbReference type="EMBL" id="KAL2793748.1"/>
    </source>
</evidence>
<dbReference type="InterPro" id="IPR001764">
    <property type="entry name" value="Glyco_hydro_3_N"/>
</dbReference>
<dbReference type="Gene3D" id="2.60.40.10">
    <property type="entry name" value="Immunoglobulins"/>
    <property type="match status" value="1"/>
</dbReference>
<dbReference type="Gene3D" id="2.60.120.260">
    <property type="entry name" value="Galactose-binding domain-like"/>
    <property type="match status" value="1"/>
</dbReference>
<dbReference type="SUPFAM" id="SSF52279">
    <property type="entry name" value="Beta-D-glucan exohydrolase, C-terminal domain"/>
    <property type="match status" value="1"/>
</dbReference>
<keyword evidence="6" id="KW-0136">Cellulose degradation</keyword>
<dbReference type="SUPFAM" id="SSF56988">
    <property type="entry name" value="Anthrax protective antigen"/>
    <property type="match status" value="1"/>
</dbReference>
<dbReference type="InterPro" id="IPR036962">
    <property type="entry name" value="Glyco_hydro_3_N_sf"/>
</dbReference>
<comment type="pathway">
    <text evidence="2 11">Glycan metabolism; cellulose degradation.</text>
</comment>
<dbReference type="InterPro" id="IPR017853">
    <property type="entry name" value="GH"/>
</dbReference>
<evidence type="ECO:0000256" key="2">
    <source>
        <dbReference type="ARBA" id="ARBA00004987"/>
    </source>
</evidence>
<dbReference type="Pfam" id="PF01915">
    <property type="entry name" value="Glyco_hydro_3_C"/>
    <property type="match status" value="1"/>
</dbReference>
<dbReference type="InterPro" id="IPR036881">
    <property type="entry name" value="Glyco_hydro_3_C_sf"/>
</dbReference>
<dbReference type="InterPro" id="IPR050288">
    <property type="entry name" value="Cellulose_deg_GH3"/>
</dbReference>
<gene>
    <name evidence="13" type="ORF">BJX66DRAFT_219567</name>
</gene>
<dbReference type="InterPro" id="IPR013783">
    <property type="entry name" value="Ig-like_fold"/>
</dbReference>
<evidence type="ECO:0000256" key="7">
    <source>
        <dbReference type="ARBA" id="ARBA00023180"/>
    </source>
</evidence>
<dbReference type="PROSITE" id="PS51820">
    <property type="entry name" value="PA14"/>
    <property type="match status" value="1"/>
</dbReference>
<name>A0ABR4G3Z9_9EURO</name>
<evidence type="ECO:0000256" key="8">
    <source>
        <dbReference type="ARBA" id="ARBA00023277"/>
    </source>
</evidence>
<keyword evidence="10 11" id="KW-0624">Polysaccharide degradation</keyword>
<organism evidence="13 14">
    <name type="scientific">Aspergillus keveii</name>
    <dbReference type="NCBI Taxonomy" id="714993"/>
    <lineage>
        <taxon>Eukaryota</taxon>
        <taxon>Fungi</taxon>
        <taxon>Dikarya</taxon>
        <taxon>Ascomycota</taxon>
        <taxon>Pezizomycotina</taxon>
        <taxon>Eurotiomycetes</taxon>
        <taxon>Eurotiomycetidae</taxon>
        <taxon>Eurotiales</taxon>
        <taxon>Aspergillaceae</taxon>
        <taxon>Aspergillus</taxon>
        <taxon>Aspergillus subgen. Nidulantes</taxon>
    </lineage>
</organism>
<evidence type="ECO:0000256" key="10">
    <source>
        <dbReference type="ARBA" id="ARBA00023326"/>
    </source>
</evidence>
<dbReference type="PANTHER" id="PTHR42715:SF3">
    <property type="entry name" value="BETA-GLUCOSIDASE B-RELATED"/>
    <property type="match status" value="1"/>
</dbReference>
<dbReference type="EMBL" id="JBFTWV010000053">
    <property type="protein sequence ID" value="KAL2793748.1"/>
    <property type="molecule type" value="Genomic_DNA"/>
</dbReference>
<evidence type="ECO:0000256" key="9">
    <source>
        <dbReference type="ARBA" id="ARBA00023295"/>
    </source>
</evidence>
<evidence type="ECO:0000259" key="12">
    <source>
        <dbReference type="PROSITE" id="PS51820"/>
    </source>
</evidence>
<keyword evidence="5 11" id="KW-0378">Hydrolase</keyword>
<dbReference type="InterPro" id="IPR026891">
    <property type="entry name" value="Fn3-like"/>
</dbReference>
<dbReference type="EC" id="3.2.1.21" evidence="4 11"/>
<dbReference type="Gene3D" id="3.40.50.1700">
    <property type="entry name" value="Glycoside hydrolase family 3 C-terminal domain"/>
    <property type="match status" value="1"/>
</dbReference>
<dbReference type="SMART" id="SM01217">
    <property type="entry name" value="Fn3_like"/>
    <property type="match status" value="1"/>
</dbReference>
<dbReference type="InterPro" id="IPR037524">
    <property type="entry name" value="PA14/GLEYA"/>
</dbReference>
<keyword evidence="9 11" id="KW-0326">Glycosidase</keyword>
<sequence length="848" mass="91671">MPVQEMAQAKSTSAVETVLASLTMEEKVSLLAGRSFWETTMIPGKSIPSVKLSDGPNGVRGAAMRGGPTSACFPCAVSLAATWNVNSAQEVGKALAEEAKTKGVNLLLGPTVCPHRHPLGGRNFESFSEDPYLSGIMASAYINGLQDQGIGAAIKHFAANEQETFRNIVDVSVSMRALREIYLRPFEIAIKQAKPWAVMTAYNSVNGSHADRNEMLLRNVLRGEWGWDGLVLSDWGGTTSLIESLDAGLDMEMPGPPTIRKPEAILRALGTGEISKSLVDDRASAVLQLVARTTGFGPQPQGEEYTDDKIAHRELIRRVGSEGIVLLKNEDGILPLQFSAPGDQPTKIALLGFADEALIHGGGSAAVNAHYRVTPAEGIKRALEHCNVELECARGAHTLRKLPPMVGNVTTNDKKEGWSMEFLHCNSPATISCLKQPLYIPTVPGNDGLTIRATTTFCPPSSGRHYISLSGLGPSMLLINGTEIYKQTGNCPDLMAFILSSYADIPVQYDFVAGQSYHIGVVSHPLEAYNGPSFMNGRAGFSVGFMLQSEREADLLAEAVAVAARSDIAVVFTGNTAEWEAEGQDQISFHLPREGSQDRLVSAVAAANNSTIVVNCTGVPIAMPWVGEIKALVQAWFPGQEAGNSIADILVGECSPSGKLPVTFPRAIDDAPAFGNFPGGFEQDGRARVRYEEGVFVGYRFYDHGPEQRKKVLFPFGYGLSYTSFTLHDISLSVSDDDHDDCIQVHVTVSNIANRRGTETIQVYVGNAHHSKEHPWKTLVAFTQVLLDPGESSATTVPFTRRDFAHFDEASGRWVVEAGEYLVHVGTSVDDIADTEHFVVRDRVEFAP</sequence>
<feature type="domain" description="PA14" evidence="12">
    <location>
        <begin position="400"/>
        <end position="560"/>
    </location>
</feature>
<dbReference type="PROSITE" id="PS00775">
    <property type="entry name" value="GLYCOSYL_HYDROL_F3"/>
    <property type="match status" value="1"/>
</dbReference>
<protein>
    <recommendedName>
        <fullName evidence="4 11">beta-glucosidase</fullName>
        <ecNumber evidence="4 11">3.2.1.21</ecNumber>
    </recommendedName>
</protein>
<evidence type="ECO:0000256" key="4">
    <source>
        <dbReference type="ARBA" id="ARBA00012744"/>
    </source>
</evidence>
<dbReference type="InterPro" id="IPR002772">
    <property type="entry name" value="Glyco_hydro_3_C"/>
</dbReference>
<keyword evidence="14" id="KW-1185">Reference proteome</keyword>
<dbReference type="GO" id="GO:0016787">
    <property type="term" value="F:hydrolase activity"/>
    <property type="evidence" value="ECO:0007669"/>
    <property type="project" value="UniProtKB-KW"/>
</dbReference>
<evidence type="ECO:0000256" key="5">
    <source>
        <dbReference type="ARBA" id="ARBA00022801"/>
    </source>
</evidence>
<evidence type="ECO:0000256" key="11">
    <source>
        <dbReference type="RuleBase" id="RU361161"/>
    </source>
</evidence>
<dbReference type="InterPro" id="IPR019800">
    <property type="entry name" value="Glyco_hydro_3_AS"/>
</dbReference>
<evidence type="ECO:0000256" key="3">
    <source>
        <dbReference type="ARBA" id="ARBA00005336"/>
    </source>
</evidence>
<dbReference type="Proteomes" id="UP001610563">
    <property type="component" value="Unassembled WGS sequence"/>
</dbReference>
<reference evidence="13 14" key="1">
    <citation type="submission" date="2024-07" db="EMBL/GenBank/DDBJ databases">
        <title>Section-level genome sequencing and comparative genomics of Aspergillus sections Usti and Cavernicolus.</title>
        <authorList>
            <consortium name="Lawrence Berkeley National Laboratory"/>
            <person name="Nybo J.L."/>
            <person name="Vesth T.C."/>
            <person name="Theobald S."/>
            <person name="Frisvad J.C."/>
            <person name="Larsen T.O."/>
            <person name="Kjaerboelling I."/>
            <person name="Rothschild-Mancinelli K."/>
            <person name="Lyhne E.K."/>
            <person name="Kogle M.E."/>
            <person name="Barry K."/>
            <person name="Clum A."/>
            <person name="Na H."/>
            <person name="Ledsgaard L."/>
            <person name="Lin J."/>
            <person name="Lipzen A."/>
            <person name="Kuo A."/>
            <person name="Riley R."/>
            <person name="Mondo S."/>
            <person name="Labutti K."/>
            <person name="Haridas S."/>
            <person name="Pangalinan J."/>
            <person name="Salamov A.A."/>
            <person name="Simmons B.A."/>
            <person name="Magnuson J.K."/>
            <person name="Chen J."/>
            <person name="Drula E."/>
            <person name="Henrissat B."/>
            <person name="Wiebenga A."/>
            <person name="Lubbers R.J."/>
            <person name="Gomes A.C."/>
            <person name="Makela M.R."/>
            <person name="Stajich J."/>
            <person name="Grigoriev I.V."/>
            <person name="Mortensen U.H."/>
            <person name="De Vries R.P."/>
            <person name="Baker S.E."/>
            <person name="Andersen M.R."/>
        </authorList>
    </citation>
    <scope>NUCLEOTIDE SEQUENCE [LARGE SCALE GENOMIC DNA]</scope>
    <source>
        <strain evidence="13 14">CBS 209.92</strain>
    </source>
</reference>
<dbReference type="PRINTS" id="PR00133">
    <property type="entry name" value="GLHYDRLASE3"/>
</dbReference>
<evidence type="ECO:0000256" key="1">
    <source>
        <dbReference type="ARBA" id="ARBA00000448"/>
    </source>
</evidence>
<accession>A0ABR4G3Z9</accession>